<dbReference type="AlphaFoldDB" id="A2DV81"/>
<dbReference type="SMR" id="A2DV81"/>
<proteinExistence type="predicted"/>
<dbReference type="VEuPathDB" id="TrichDB:TVAG_405910"/>
<dbReference type="VEuPathDB" id="TrichDB:TVAGG3_0631120"/>
<dbReference type="GO" id="GO:0005819">
    <property type="term" value="C:spindle"/>
    <property type="evidence" value="ECO:0007669"/>
    <property type="project" value="UniProtKB-ARBA"/>
</dbReference>
<gene>
    <name evidence="3" type="ORF">TVAG_405910</name>
</gene>
<evidence type="ECO:0000259" key="2">
    <source>
        <dbReference type="SMART" id="SM01349"/>
    </source>
</evidence>
<dbReference type="SMART" id="SM01349">
    <property type="entry name" value="TOG"/>
    <property type="match status" value="1"/>
</dbReference>
<dbReference type="InterPro" id="IPR034085">
    <property type="entry name" value="TOG"/>
</dbReference>
<dbReference type="InterPro" id="IPR016024">
    <property type="entry name" value="ARM-type_fold"/>
</dbReference>
<dbReference type="GO" id="GO:0000226">
    <property type="term" value="P:microtubule cytoskeleton organization"/>
    <property type="evidence" value="ECO:0000318"/>
    <property type="project" value="GO_Central"/>
</dbReference>
<feature type="region of interest" description="Disordered" evidence="1">
    <location>
        <begin position="225"/>
        <end position="283"/>
    </location>
</feature>
<keyword evidence="4" id="KW-1185">Reference proteome</keyword>
<dbReference type="InterPro" id="IPR011989">
    <property type="entry name" value="ARM-like"/>
</dbReference>
<dbReference type="Pfam" id="PF12348">
    <property type="entry name" value="CLASP_N"/>
    <property type="match status" value="1"/>
</dbReference>
<dbReference type="Proteomes" id="UP000001542">
    <property type="component" value="Unassembled WGS sequence"/>
</dbReference>
<dbReference type="Gene3D" id="1.25.10.10">
    <property type="entry name" value="Leucine-rich Repeat Variant"/>
    <property type="match status" value="1"/>
</dbReference>
<accession>A2DV81</accession>
<dbReference type="InParanoid" id="A2DV81"/>
<organism evidence="3 4">
    <name type="scientific">Trichomonas vaginalis (strain ATCC PRA-98 / G3)</name>
    <dbReference type="NCBI Taxonomy" id="412133"/>
    <lineage>
        <taxon>Eukaryota</taxon>
        <taxon>Metamonada</taxon>
        <taxon>Parabasalia</taxon>
        <taxon>Trichomonadida</taxon>
        <taxon>Trichomonadidae</taxon>
        <taxon>Trichomonas</taxon>
    </lineage>
</organism>
<evidence type="ECO:0000313" key="3">
    <source>
        <dbReference type="EMBL" id="EAY15677.1"/>
    </source>
</evidence>
<feature type="domain" description="TOG" evidence="2">
    <location>
        <begin position="28"/>
        <end position="246"/>
    </location>
</feature>
<dbReference type="GO" id="GO:0005881">
    <property type="term" value="C:cytoplasmic microtubule"/>
    <property type="evidence" value="ECO:0000318"/>
    <property type="project" value="GO_Central"/>
</dbReference>
<evidence type="ECO:0000256" key="1">
    <source>
        <dbReference type="SAM" id="MobiDB-lite"/>
    </source>
</evidence>
<sequence length="657" mass="72350">MSKKAFREDESNEIRNIYIDPMQGFTAEIVTSPEQADEAKEKILDALTGTDWENKCTALQRGVQLLKGGALQFNEFDIVSLVTATAKTISEAKSKLVKLATLFLVSAAELLETKFSPCIDITISCLIKQSNHASSFIGDSCKFAILAITECVPLRRTAKALLAETVSKIKERRLIVAQAVTLLIHKWPQTLTNQFISELKSNITKLTKDPSAEVRDSAREALSEINGTPLSSLQSPSDQPRSRSPSRIPRTPERSIFSSSRNRNSPRPVQPLTPTRISRRNITVTQQNGTSLLDGANLSEYMPPDTKEFAEKFAKILTNIVVIGNMQILEGIEFALPSSIVTACNFGISAQWDAVIPPLLALFKNEFRGSIGEVLIATRAPPRTLKAFVDIYGIESVVNDVIIAGEDNPQSVIMVLSSLIAASLLKKIPEHAVNQVKKIINDGVKCDGLELVENAIYSSDFSFFGFQSLTKFISARNYNEFDLSAIEEPPKVIAGAVVAAENEIIQLLRDNTKLDNVTSFLVDIGQVAGDMRMPNLILELGKICSREFVSVIGARCFSALCNLVKDISDVVSLSENEEGIEIALMVMENNNITVDANCGKLLDNAIKNLSSSNINVRRSCIKFISKFVEIRDNALQKKITNLPHLTQKLITDKRNFE</sequence>
<protein>
    <recommendedName>
        <fullName evidence="2">TOG domain-containing protein</fullName>
    </recommendedName>
</protein>
<name>A2DV81_TRIV3</name>
<dbReference type="SUPFAM" id="SSF48371">
    <property type="entry name" value="ARM repeat"/>
    <property type="match status" value="1"/>
</dbReference>
<evidence type="ECO:0000313" key="4">
    <source>
        <dbReference type="Proteomes" id="UP000001542"/>
    </source>
</evidence>
<dbReference type="InterPro" id="IPR024395">
    <property type="entry name" value="CLASP_N_dom"/>
</dbReference>
<dbReference type="GO" id="GO:0000278">
    <property type="term" value="P:mitotic cell cycle"/>
    <property type="evidence" value="ECO:0007669"/>
    <property type="project" value="UniProtKB-ARBA"/>
</dbReference>
<reference evidence="3" key="2">
    <citation type="journal article" date="2007" name="Science">
        <title>Draft genome sequence of the sexually transmitted pathogen Trichomonas vaginalis.</title>
        <authorList>
            <person name="Carlton J.M."/>
            <person name="Hirt R.P."/>
            <person name="Silva J.C."/>
            <person name="Delcher A.L."/>
            <person name="Schatz M."/>
            <person name="Zhao Q."/>
            <person name="Wortman J.R."/>
            <person name="Bidwell S.L."/>
            <person name="Alsmark U.C.M."/>
            <person name="Besteiro S."/>
            <person name="Sicheritz-Ponten T."/>
            <person name="Noel C.J."/>
            <person name="Dacks J.B."/>
            <person name="Foster P.G."/>
            <person name="Simillion C."/>
            <person name="Van de Peer Y."/>
            <person name="Miranda-Saavedra D."/>
            <person name="Barton G.J."/>
            <person name="Westrop G.D."/>
            <person name="Mueller S."/>
            <person name="Dessi D."/>
            <person name="Fiori P.L."/>
            <person name="Ren Q."/>
            <person name="Paulsen I."/>
            <person name="Zhang H."/>
            <person name="Bastida-Corcuera F.D."/>
            <person name="Simoes-Barbosa A."/>
            <person name="Brown M.T."/>
            <person name="Hayes R.D."/>
            <person name="Mukherjee M."/>
            <person name="Okumura C.Y."/>
            <person name="Schneider R."/>
            <person name="Smith A.J."/>
            <person name="Vanacova S."/>
            <person name="Villalvazo M."/>
            <person name="Haas B.J."/>
            <person name="Pertea M."/>
            <person name="Feldblyum T.V."/>
            <person name="Utterback T.R."/>
            <person name="Shu C.L."/>
            <person name="Osoegawa K."/>
            <person name="de Jong P.J."/>
            <person name="Hrdy I."/>
            <person name="Horvathova L."/>
            <person name="Zubacova Z."/>
            <person name="Dolezal P."/>
            <person name="Malik S.B."/>
            <person name="Logsdon J.M. Jr."/>
            <person name="Henze K."/>
            <person name="Gupta A."/>
            <person name="Wang C.C."/>
            <person name="Dunne R.L."/>
            <person name="Upcroft J.A."/>
            <person name="Upcroft P."/>
            <person name="White O."/>
            <person name="Salzberg S.L."/>
            <person name="Tang P."/>
            <person name="Chiu C.-H."/>
            <person name="Lee Y.-S."/>
            <person name="Embley T.M."/>
            <person name="Coombs G.H."/>
            <person name="Mottram J.C."/>
            <person name="Tachezy J."/>
            <person name="Fraser-Liggett C.M."/>
            <person name="Johnson P.J."/>
        </authorList>
    </citation>
    <scope>NUCLEOTIDE SEQUENCE [LARGE SCALE GENOMIC DNA]</scope>
    <source>
        <strain evidence="3">G3</strain>
    </source>
</reference>
<reference evidence="3" key="1">
    <citation type="submission" date="2006-10" db="EMBL/GenBank/DDBJ databases">
        <authorList>
            <person name="Amadeo P."/>
            <person name="Zhao Q."/>
            <person name="Wortman J."/>
            <person name="Fraser-Liggett C."/>
            <person name="Carlton J."/>
        </authorList>
    </citation>
    <scope>NUCLEOTIDE SEQUENCE</scope>
    <source>
        <strain evidence="3">G3</strain>
    </source>
</reference>
<feature type="compositionally biased region" description="Polar residues" evidence="1">
    <location>
        <begin position="272"/>
        <end position="283"/>
    </location>
</feature>
<dbReference type="GO" id="GO:0008017">
    <property type="term" value="F:microtubule binding"/>
    <property type="evidence" value="ECO:0000318"/>
    <property type="project" value="GO_Central"/>
</dbReference>
<dbReference type="KEGG" id="tva:4773679"/>
<dbReference type="RefSeq" id="XP_001327900.1">
    <property type="nucleotide sequence ID" value="XM_001327865.1"/>
</dbReference>
<dbReference type="PANTHER" id="PTHR21567:SF9">
    <property type="entry name" value="CLIP-ASSOCIATING PROTEIN"/>
    <property type="match status" value="1"/>
</dbReference>
<feature type="compositionally biased region" description="Low complexity" evidence="1">
    <location>
        <begin position="228"/>
        <end position="267"/>
    </location>
</feature>
<dbReference type="PANTHER" id="PTHR21567">
    <property type="entry name" value="CLASP"/>
    <property type="match status" value="1"/>
</dbReference>
<dbReference type="EMBL" id="DS113252">
    <property type="protein sequence ID" value="EAY15677.1"/>
    <property type="molecule type" value="Genomic_DNA"/>
</dbReference>